<evidence type="ECO:0000256" key="3">
    <source>
        <dbReference type="ARBA" id="ARBA00022554"/>
    </source>
</evidence>
<dbReference type="PANTHER" id="PTHR10426:SF101">
    <property type="entry name" value="STRICTOSIDINE SYNTHASE CONSERVED REGION DOMAIN-CONTAINING PROTEIN"/>
    <property type="match status" value="1"/>
</dbReference>
<dbReference type="GO" id="GO:0005773">
    <property type="term" value="C:vacuole"/>
    <property type="evidence" value="ECO:0007669"/>
    <property type="project" value="UniProtKB-SubCell"/>
</dbReference>
<dbReference type="GO" id="GO:0016787">
    <property type="term" value="F:hydrolase activity"/>
    <property type="evidence" value="ECO:0007669"/>
    <property type="project" value="TreeGrafter"/>
</dbReference>
<keyword evidence="7" id="KW-1185">Reference proteome</keyword>
<dbReference type="SUPFAM" id="SSF63829">
    <property type="entry name" value="Calcium-dependent phosphotriesterase"/>
    <property type="match status" value="1"/>
</dbReference>
<keyword evidence="5" id="KW-0732">Signal</keyword>
<dbReference type="Proteomes" id="UP000504610">
    <property type="component" value="Unplaced"/>
</dbReference>
<evidence type="ECO:0000313" key="8">
    <source>
        <dbReference type="RefSeq" id="XP_018445751.1"/>
    </source>
</evidence>
<dbReference type="InterPro" id="IPR011042">
    <property type="entry name" value="6-blade_b-propeller_TolB-like"/>
</dbReference>
<dbReference type="KEGG" id="rsz:108817529"/>
<reference evidence="8" key="1">
    <citation type="submission" date="2025-08" db="UniProtKB">
        <authorList>
            <consortium name="RefSeq"/>
        </authorList>
    </citation>
    <scope>IDENTIFICATION</scope>
    <source>
        <tissue evidence="8">Leaf</tissue>
    </source>
</reference>
<feature type="domain" description="Strictosidine synthase conserved region" evidence="6">
    <location>
        <begin position="150"/>
        <end position="237"/>
    </location>
</feature>
<evidence type="ECO:0000256" key="2">
    <source>
        <dbReference type="ARBA" id="ARBA00009191"/>
    </source>
</evidence>
<evidence type="ECO:0000256" key="1">
    <source>
        <dbReference type="ARBA" id="ARBA00004116"/>
    </source>
</evidence>
<dbReference type="GeneID" id="108817529"/>
<dbReference type="OrthoDB" id="5307922at2759"/>
<gene>
    <name evidence="8" type="primary">LOC108817529</name>
</gene>
<feature type="signal peptide" evidence="5">
    <location>
        <begin position="1"/>
        <end position="26"/>
    </location>
</feature>
<evidence type="ECO:0000259" key="6">
    <source>
        <dbReference type="Pfam" id="PF03088"/>
    </source>
</evidence>
<keyword evidence="4" id="KW-0325">Glycoprotein</keyword>
<organism evidence="7 8">
    <name type="scientific">Raphanus sativus</name>
    <name type="common">Radish</name>
    <name type="synonym">Raphanus raphanistrum var. sativus</name>
    <dbReference type="NCBI Taxonomy" id="3726"/>
    <lineage>
        <taxon>Eukaryota</taxon>
        <taxon>Viridiplantae</taxon>
        <taxon>Streptophyta</taxon>
        <taxon>Embryophyta</taxon>
        <taxon>Tracheophyta</taxon>
        <taxon>Spermatophyta</taxon>
        <taxon>Magnoliopsida</taxon>
        <taxon>eudicotyledons</taxon>
        <taxon>Gunneridae</taxon>
        <taxon>Pentapetalae</taxon>
        <taxon>rosids</taxon>
        <taxon>malvids</taxon>
        <taxon>Brassicales</taxon>
        <taxon>Brassicaceae</taxon>
        <taxon>Brassiceae</taxon>
        <taxon>Raphanus</taxon>
    </lineage>
</organism>
<comment type="similarity">
    <text evidence="2">Belongs to the strictosidine synthase family.</text>
</comment>
<dbReference type="PANTHER" id="PTHR10426">
    <property type="entry name" value="STRICTOSIDINE SYNTHASE-RELATED"/>
    <property type="match status" value="1"/>
</dbReference>
<evidence type="ECO:0000313" key="7">
    <source>
        <dbReference type="Proteomes" id="UP000504610"/>
    </source>
</evidence>
<sequence length="327" mass="35264">MMSSLSTISRLLLLLSLLWAVISVDAQASFQRLPLPILMSGPHSFAFNSTENGFYTGVSGGTILKYTPEEGFVSFAHITESSDSLLCYGLQEPISSERCGRPAGIAFNEITGDLYVADALLGLHVVSPAGGLAVKIADGVDGNPFTSLYGLDVDPTTGIVYFTSLSSRFSAYQMHLLLNLEDATGKLYKYDPSTKAVTVLMEGLGGSAGCTVSSDGSFVLVSLFTKNKIQRYWIKGPKAGSSEDFSISPSELRPSSIRRIGSTGNFWVAAVHKVINQTAIVKLDPNGEVLQRIRVPLQFSFLSEVNEFNGGLYFGTLTTRIVQIFNL</sequence>
<dbReference type="GO" id="GO:0012505">
    <property type="term" value="C:endomembrane system"/>
    <property type="evidence" value="ECO:0007669"/>
    <property type="project" value="TreeGrafter"/>
</dbReference>
<proteinExistence type="inferred from homology"/>
<evidence type="ECO:0000256" key="5">
    <source>
        <dbReference type="SAM" id="SignalP"/>
    </source>
</evidence>
<comment type="subcellular location">
    <subcellularLocation>
        <location evidence="1">Vacuole</location>
    </subcellularLocation>
</comment>
<dbReference type="InterPro" id="IPR018119">
    <property type="entry name" value="Strictosidine_synth_cons-reg"/>
</dbReference>
<dbReference type="RefSeq" id="XP_018445751.1">
    <property type="nucleotide sequence ID" value="XM_018590249.2"/>
</dbReference>
<feature type="chain" id="PRO_5026856167" evidence="5">
    <location>
        <begin position="27"/>
        <end position="327"/>
    </location>
</feature>
<dbReference type="AlphaFoldDB" id="A0A6J0KDZ6"/>
<evidence type="ECO:0000256" key="4">
    <source>
        <dbReference type="ARBA" id="ARBA00023180"/>
    </source>
</evidence>
<keyword evidence="3" id="KW-0926">Vacuole</keyword>
<protein>
    <submittedName>
        <fullName evidence="8">Protein STRICTOSIDINE SYNTHASE-LIKE 12</fullName>
    </submittedName>
</protein>
<name>A0A6J0KDZ6_RAPSA</name>
<accession>A0A6J0KDZ6</accession>
<dbReference type="Gene3D" id="2.120.10.30">
    <property type="entry name" value="TolB, C-terminal domain"/>
    <property type="match status" value="1"/>
</dbReference>
<dbReference type="Pfam" id="PF03088">
    <property type="entry name" value="Str_synth"/>
    <property type="match status" value="1"/>
</dbReference>